<dbReference type="AlphaFoldDB" id="D2QT23"/>
<name>D2QT23_SPILD</name>
<dbReference type="Proteomes" id="UP000002028">
    <property type="component" value="Chromosome"/>
</dbReference>
<reference evidence="1 2" key="1">
    <citation type="journal article" date="2010" name="Stand. Genomic Sci.">
        <title>Complete genome sequence of Spirosoma linguale type strain (1).</title>
        <authorList>
            <person name="Lail K."/>
            <person name="Sikorski J."/>
            <person name="Saunders E."/>
            <person name="Lapidus A."/>
            <person name="Glavina Del Rio T."/>
            <person name="Copeland A."/>
            <person name="Tice H."/>
            <person name="Cheng J.-F."/>
            <person name="Lucas S."/>
            <person name="Nolan M."/>
            <person name="Bruce D."/>
            <person name="Goodwin L."/>
            <person name="Pitluck S."/>
            <person name="Ivanova N."/>
            <person name="Mavromatis K."/>
            <person name="Ovchinnikova G."/>
            <person name="Pati A."/>
            <person name="Chen A."/>
            <person name="Palaniappan K."/>
            <person name="Land M."/>
            <person name="Hauser L."/>
            <person name="Chang Y.-J."/>
            <person name="Jeffries C.D."/>
            <person name="Chain P."/>
            <person name="Brettin T."/>
            <person name="Detter J.C."/>
            <person name="Schuetze A."/>
            <person name="Rohde M."/>
            <person name="Tindall B.J."/>
            <person name="Goeker M."/>
            <person name="Bristow J."/>
            <person name="Eisen J.A."/>
            <person name="Markowitz V."/>
            <person name="Hugenholtz P."/>
            <person name="Kyrpides N.C."/>
            <person name="Klenk H.-P."/>
            <person name="Chen F."/>
        </authorList>
    </citation>
    <scope>NUCLEOTIDE SEQUENCE [LARGE SCALE GENOMIC DNA]</scope>
    <source>
        <strain evidence="2">ATCC 33905 / DSM 74 / LMG 10896 / Claus 1</strain>
    </source>
</reference>
<dbReference type="eggNOG" id="COG5267">
    <property type="taxonomic scope" value="Bacteria"/>
</dbReference>
<sequence>MDKLTRQQQTRHLFARAAFGAAPAELEEASRKPLRKVVRQLFKNSEAVTDLKAVEPDENESKKQLKGLLRQGELDKEMLKERIRDNAEKVRDLNLLWIDRMAIGNGALREKMALFWHGHFACRAQGRNPLLMQQYANTLRQNALGKFGDLLMAVSKEPAMLQFLNNQQNRKNAPNENFAREVMELFTLGRGNYSEHDIKEAARAFTGWQFTPEGQFVFRERVHDEGEKTIFGKTGSFKGEDVIGMLLENRQTARFITAKVYRFFVNETEDRKRVDDLADQFYKSGYDITDLMESIFTADWFYDPKNIGAHIKSPVELLVGLRHTLGVRFDQPQPQIFVQRTLGQLLFYPPNVAGWPGGKNWIDSSSLLFRMQLPSYVLKAADVLVRPKEDGDVNTQLLARKGNAKFRTTVDWADFEKAFTKTPDADLPDALAVTLLPFPLRPDQRTVLESQLKPDLTRPERIHTLTAAIMSLPEYQLT</sequence>
<dbReference type="KEGG" id="sli:Slin_5993"/>
<organism evidence="1 2">
    <name type="scientific">Spirosoma linguale (strain ATCC 33905 / DSM 74 / LMG 10896 / Claus 1)</name>
    <dbReference type="NCBI Taxonomy" id="504472"/>
    <lineage>
        <taxon>Bacteria</taxon>
        <taxon>Pseudomonadati</taxon>
        <taxon>Bacteroidota</taxon>
        <taxon>Cytophagia</taxon>
        <taxon>Cytophagales</taxon>
        <taxon>Cytophagaceae</taxon>
        <taxon>Spirosoma</taxon>
    </lineage>
</organism>
<evidence type="ECO:0000313" key="1">
    <source>
        <dbReference type="EMBL" id="ADB41955.1"/>
    </source>
</evidence>
<evidence type="ECO:0000313" key="2">
    <source>
        <dbReference type="Proteomes" id="UP000002028"/>
    </source>
</evidence>
<dbReference type="STRING" id="504472.Slin_5993"/>
<dbReference type="InterPro" id="IPR014917">
    <property type="entry name" value="DUF1800"/>
</dbReference>
<dbReference type="Pfam" id="PF08811">
    <property type="entry name" value="DUF1800"/>
    <property type="match status" value="1"/>
</dbReference>
<gene>
    <name evidence="1" type="ordered locus">Slin_5993</name>
</gene>
<evidence type="ECO:0008006" key="3">
    <source>
        <dbReference type="Google" id="ProtNLM"/>
    </source>
</evidence>
<protein>
    <recommendedName>
        <fullName evidence="3">DUF1800 domain-containing protein</fullName>
    </recommendedName>
</protein>
<dbReference type="HOGENOM" id="CLU_026001_1_2_10"/>
<accession>D2QT23</accession>
<dbReference type="EMBL" id="CP001769">
    <property type="protein sequence ID" value="ADB41955.1"/>
    <property type="molecule type" value="Genomic_DNA"/>
</dbReference>
<keyword evidence="2" id="KW-1185">Reference proteome</keyword>
<proteinExistence type="predicted"/>
<dbReference type="RefSeq" id="WP_012930445.1">
    <property type="nucleotide sequence ID" value="NC_013730.1"/>
</dbReference>